<sequence>MPKRRQMTSELDHEQTPERRRFGGMLRELCALRSDLSYAEIAERLHVHRSTLAGHLSARRLPTFEWCAELYALALAGAVESVSALMPFTLEEFECAYRAAKAPLCGRCARPEEPSAFKRSGLGAGGSRHVGDMAAIERGVSLGVLPVPGRKGDRQVHPGVDAGVASAVLESLERGDMAHARSALHYVGGAFLPGEVLAVVDALRLMERDDAADAVLYHASRRPVEEVLRLTRLLVVAQRYEDAALLLTAADVA</sequence>
<dbReference type="AlphaFoldDB" id="A0A1G8K424"/>
<dbReference type="InterPro" id="IPR001387">
    <property type="entry name" value="Cro/C1-type_HTH"/>
</dbReference>
<dbReference type="RefSeq" id="WP_093175477.1">
    <property type="nucleotide sequence ID" value="NZ_FNCN01000047.1"/>
</dbReference>
<evidence type="ECO:0008006" key="3">
    <source>
        <dbReference type="Google" id="ProtNLM"/>
    </source>
</evidence>
<keyword evidence="2" id="KW-1185">Reference proteome</keyword>
<dbReference type="CDD" id="cd00093">
    <property type="entry name" value="HTH_XRE"/>
    <property type="match status" value="1"/>
</dbReference>
<organism evidence="1 2">
    <name type="scientific">Sinosporangium album</name>
    <dbReference type="NCBI Taxonomy" id="504805"/>
    <lineage>
        <taxon>Bacteria</taxon>
        <taxon>Bacillati</taxon>
        <taxon>Actinomycetota</taxon>
        <taxon>Actinomycetes</taxon>
        <taxon>Streptosporangiales</taxon>
        <taxon>Streptosporangiaceae</taxon>
        <taxon>Sinosporangium</taxon>
    </lineage>
</organism>
<protein>
    <recommendedName>
        <fullName evidence="3">Helix-turn-helix domain-containing protein</fullName>
    </recommendedName>
</protein>
<dbReference type="EMBL" id="FNCN01000047">
    <property type="protein sequence ID" value="SDI38205.1"/>
    <property type="molecule type" value="Genomic_DNA"/>
</dbReference>
<name>A0A1G8K424_9ACTN</name>
<proteinExistence type="predicted"/>
<gene>
    <name evidence="1" type="ORF">SAMN05421505_14724</name>
</gene>
<reference evidence="1 2" key="1">
    <citation type="submission" date="2016-10" db="EMBL/GenBank/DDBJ databases">
        <authorList>
            <person name="de Groot N.N."/>
        </authorList>
    </citation>
    <scope>NUCLEOTIDE SEQUENCE [LARGE SCALE GENOMIC DNA]</scope>
    <source>
        <strain evidence="1 2">CPCC 201354</strain>
    </source>
</reference>
<accession>A0A1G8K424</accession>
<evidence type="ECO:0000313" key="2">
    <source>
        <dbReference type="Proteomes" id="UP000198923"/>
    </source>
</evidence>
<dbReference type="Proteomes" id="UP000198923">
    <property type="component" value="Unassembled WGS sequence"/>
</dbReference>
<evidence type="ECO:0000313" key="1">
    <source>
        <dbReference type="EMBL" id="SDI38205.1"/>
    </source>
</evidence>